<keyword evidence="4" id="KW-1185">Reference proteome</keyword>
<organism evidence="3 4">
    <name type="scientific">Lentinula raphanica</name>
    <dbReference type="NCBI Taxonomy" id="153919"/>
    <lineage>
        <taxon>Eukaryota</taxon>
        <taxon>Fungi</taxon>
        <taxon>Dikarya</taxon>
        <taxon>Basidiomycota</taxon>
        <taxon>Agaricomycotina</taxon>
        <taxon>Agaricomycetes</taxon>
        <taxon>Agaricomycetidae</taxon>
        <taxon>Agaricales</taxon>
        <taxon>Marasmiineae</taxon>
        <taxon>Omphalotaceae</taxon>
        <taxon>Lentinula</taxon>
    </lineage>
</organism>
<dbReference type="EMBL" id="MU806222">
    <property type="protein sequence ID" value="KAJ3837783.1"/>
    <property type="molecule type" value="Genomic_DNA"/>
</dbReference>
<gene>
    <name evidence="3" type="ORF">F5878DRAFT_661772</name>
</gene>
<evidence type="ECO:0000256" key="2">
    <source>
        <dbReference type="SAM" id="SignalP"/>
    </source>
</evidence>
<protein>
    <submittedName>
        <fullName evidence="3">Uncharacterized protein</fullName>
    </submittedName>
</protein>
<evidence type="ECO:0000313" key="3">
    <source>
        <dbReference type="EMBL" id="KAJ3837783.1"/>
    </source>
</evidence>
<dbReference type="AlphaFoldDB" id="A0AA38P7K4"/>
<feature type="region of interest" description="Disordered" evidence="1">
    <location>
        <begin position="21"/>
        <end position="40"/>
    </location>
</feature>
<evidence type="ECO:0000313" key="4">
    <source>
        <dbReference type="Proteomes" id="UP001163846"/>
    </source>
</evidence>
<keyword evidence="2" id="KW-0732">Signal</keyword>
<feature type="chain" id="PRO_5041275627" evidence="2">
    <location>
        <begin position="19"/>
        <end position="89"/>
    </location>
</feature>
<reference evidence="3" key="1">
    <citation type="submission" date="2022-08" db="EMBL/GenBank/DDBJ databases">
        <authorList>
            <consortium name="DOE Joint Genome Institute"/>
            <person name="Min B."/>
            <person name="Riley R."/>
            <person name="Sierra-Patev S."/>
            <person name="Naranjo-Ortiz M."/>
            <person name="Looney B."/>
            <person name="Konkel Z."/>
            <person name="Slot J.C."/>
            <person name="Sakamoto Y."/>
            <person name="Steenwyk J.L."/>
            <person name="Rokas A."/>
            <person name="Carro J."/>
            <person name="Camarero S."/>
            <person name="Ferreira P."/>
            <person name="Molpeceres G."/>
            <person name="Ruiz-Duenas F.J."/>
            <person name="Serrano A."/>
            <person name="Henrissat B."/>
            <person name="Drula E."/>
            <person name="Hughes K.W."/>
            <person name="Mata J.L."/>
            <person name="Ishikawa N.K."/>
            <person name="Vargas-Isla R."/>
            <person name="Ushijima S."/>
            <person name="Smith C.A."/>
            <person name="Ahrendt S."/>
            <person name="Andreopoulos W."/>
            <person name="He G."/>
            <person name="Labutti K."/>
            <person name="Lipzen A."/>
            <person name="Ng V."/>
            <person name="Sandor L."/>
            <person name="Barry K."/>
            <person name="Martinez A.T."/>
            <person name="Xiao Y."/>
            <person name="Gibbons J.G."/>
            <person name="Terashima K."/>
            <person name="Hibbett D.S."/>
            <person name="Grigoriev I.V."/>
        </authorList>
    </citation>
    <scope>NUCLEOTIDE SEQUENCE</scope>
    <source>
        <strain evidence="3">TFB9207</strain>
    </source>
</reference>
<name>A0AA38P7K4_9AGAR</name>
<feature type="signal peptide" evidence="2">
    <location>
        <begin position="1"/>
        <end position="18"/>
    </location>
</feature>
<proteinExistence type="predicted"/>
<sequence length="89" mass="9899">MHFKFTFLALLFASVVCAAPNPAGNPGTESPKPTPPRGDLEDVRRAVIELQDAVYQLQGEVHQLQEYKRMQSSAHHYNLMNAGFTGPEM</sequence>
<evidence type="ECO:0000256" key="1">
    <source>
        <dbReference type="SAM" id="MobiDB-lite"/>
    </source>
</evidence>
<accession>A0AA38P7K4</accession>
<dbReference type="Proteomes" id="UP001163846">
    <property type="component" value="Unassembled WGS sequence"/>
</dbReference>
<comment type="caution">
    <text evidence="3">The sequence shown here is derived from an EMBL/GenBank/DDBJ whole genome shotgun (WGS) entry which is preliminary data.</text>
</comment>